<reference evidence="3" key="1">
    <citation type="submission" date="2017-02" db="UniProtKB">
        <authorList>
            <consortium name="WormBaseParasite"/>
        </authorList>
    </citation>
    <scope>IDENTIFICATION</scope>
</reference>
<dbReference type="EMBL" id="UZAF01020362">
    <property type="protein sequence ID" value="VDO69209.1"/>
    <property type="molecule type" value="Genomic_DNA"/>
</dbReference>
<dbReference type="WBParaSite" id="HPLM_0001814701-mRNA-1">
    <property type="protein sequence ID" value="HPLM_0001814701-mRNA-1"/>
    <property type="gene ID" value="HPLM_0001814701"/>
</dbReference>
<accession>A0A0N4X1F5</accession>
<evidence type="ECO:0000313" key="1">
    <source>
        <dbReference type="EMBL" id="VDO69209.1"/>
    </source>
</evidence>
<name>A0A0N4X1F5_HAEPC</name>
<sequence>MAISARFPASFESDTIPTQLIINCCRRNEINEQINVWSAEIASILIINRTHIFITTHNSESIRNIRR</sequence>
<protein>
    <submittedName>
        <fullName evidence="1 3">Uncharacterized protein</fullName>
    </submittedName>
</protein>
<evidence type="ECO:0000313" key="2">
    <source>
        <dbReference type="Proteomes" id="UP000268014"/>
    </source>
</evidence>
<gene>
    <name evidence="1" type="ORF">HPLM_LOCUS18139</name>
</gene>
<evidence type="ECO:0000313" key="3">
    <source>
        <dbReference type="WBParaSite" id="HPLM_0001814701-mRNA-1"/>
    </source>
</evidence>
<dbReference type="Proteomes" id="UP000268014">
    <property type="component" value="Unassembled WGS sequence"/>
</dbReference>
<keyword evidence="2" id="KW-1185">Reference proteome</keyword>
<proteinExistence type="predicted"/>
<organism evidence="3">
    <name type="scientific">Haemonchus placei</name>
    <name type="common">Barber's pole worm</name>
    <dbReference type="NCBI Taxonomy" id="6290"/>
    <lineage>
        <taxon>Eukaryota</taxon>
        <taxon>Metazoa</taxon>
        <taxon>Ecdysozoa</taxon>
        <taxon>Nematoda</taxon>
        <taxon>Chromadorea</taxon>
        <taxon>Rhabditida</taxon>
        <taxon>Rhabditina</taxon>
        <taxon>Rhabditomorpha</taxon>
        <taxon>Strongyloidea</taxon>
        <taxon>Trichostrongylidae</taxon>
        <taxon>Haemonchus</taxon>
    </lineage>
</organism>
<dbReference type="AlphaFoldDB" id="A0A0N4X1F5"/>
<reference evidence="1 2" key="2">
    <citation type="submission" date="2018-11" db="EMBL/GenBank/DDBJ databases">
        <authorList>
            <consortium name="Pathogen Informatics"/>
        </authorList>
    </citation>
    <scope>NUCLEOTIDE SEQUENCE [LARGE SCALE GENOMIC DNA]</scope>
    <source>
        <strain evidence="1 2">MHpl1</strain>
    </source>
</reference>